<name>A0ABM5Z5L3_9BURK</name>
<reference evidence="1 2" key="1">
    <citation type="submission" date="2015-11" db="EMBL/GenBank/DDBJ databases">
        <title>Exploring the genomic traits of fungus-feeding bacterial genus Collimonas.</title>
        <authorList>
            <person name="Song C."/>
            <person name="Schmidt R."/>
            <person name="de Jager V."/>
            <person name="Krzyzanowska D."/>
            <person name="Jongedijk E."/>
            <person name="Cankar K."/>
            <person name="Beekwilder J."/>
            <person name="van Veen A."/>
            <person name="de Boer W."/>
            <person name="van Veen J.A."/>
            <person name="Garbeva P."/>
        </authorList>
    </citation>
    <scope>NUCLEOTIDE SEQUENCE [LARGE SCALE GENOMIC DNA]</scope>
    <source>
        <strain evidence="1 2">Ter291</strain>
    </source>
</reference>
<gene>
    <name evidence="1" type="ORF">CPter291_2065</name>
</gene>
<keyword evidence="2" id="KW-1185">Reference proteome</keyword>
<protein>
    <submittedName>
        <fullName evidence="1">Uncharacterized protein</fullName>
    </submittedName>
</protein>
<accession>A0ABM5Z5L3</accession>
<organism evidence="1 2">
    <name type="scientific">Collimonas pratensis</name>
    <dbReference type="NCBI Taxonomy" id="279113"/>
    <lineage>
        <taxon>Bacteria</taxon>
        <taxon>Pseudomonadati</taxon>
        <taxon>Pseudomonadota</taxon>
        <taxon>Betaproteobacteria</taxon>
        <taxon>Burkholderiales</taxon>
        <taxon>Oxalobacteraceae</taxon>
        <taxon>Collimonas</taxon>
    </lineage>
</organism>
<evidence type="ECO:0000313" key="2">
    <source>
        <dbReference type="Proteomes" id="UP000074914"/>
    </source>
</evidence>
<sequence>MNACQSAIFFLNQNFFCGFNPVSETASFHIASRRIGINGE</sequence>
<proteinExistence type="predicted"/>
<evidence type="ECO:0000313" key="1">
    <source>
        <dbReference type="EMBL" id="AMP14329.1"/>
    </source>
</evidence>
<dbReference type="EMBL" id="CP013236">
    <property type="protein sequence ID" value="AMP14329.1"/>
    <property type="molecule type" value="Genomic_DNA"/>
</dbReference>
<dbReference type="Proteomes" id="UP000074914">
    <property type="component" value="Chromosome"/>
</dbReference>